<comment type="caution">
    <text evidence="1">The sequence shown here is derived from an EMBL/GenBank/DDBJ whole genome shotgun (WGS) entry which is preliminary data.</text>
</comment>
<name>A0ACA9QP92_9GLOM</name>
<keyword evidence="2" id="KW-1185">Reference proteome</keyword>
<dbReference type="Proteomes" id="UP000789920">
    <property type="component" value="Unassembled WGS sequence"/>
</dbReference>
<dbReference type="EMBL" id="CAJVQC010034691">
    <property type="protein sequence ID" value="CAG8757050.1"/>
    <property type="molecule type" value="Genomic_DNA"/>
</dbReference>
<feature type="non-terminal residue" evidence="1">
    <location>
        <position position="284"/>
    </location>
</feature>
<organism evidence="1 2">
    <name type="scientific">Racocetra persica</name>
    <dbReference type="NCBI Taxonomy" id="160502"/>
    <lineage>
        <taxon>Eukaryota</taxon>
        <taxon>Fungi</taxon>
        <taxon>Fungi incertae sedis</taxon>
        <taxon>Mucoromycota</taxon>
        <taxon>Glomeromycotina</taxon>
        <taxon>Glomeromycetes</taxon>
        <taxon>Diversisporales</taxon>
        <taxon>Gigasporaceae</taxon>
        <taxon>Racocetra</taxon>
    </lineage>
</organism>
<reference evidence="1" key="1">
    <citation type="submission" date="2021-06" db="EMBL/GenBank/DDBJ databases">
        <authorList>
            <person name="Kallberg Y."/>
            <person name="Tangrot J."/>
            <person name="Rosling A."/>
        </authorList>
    </citation>
    <scope>NUCLEOTIDE SEQUENCE</scope>
    <source>
        <strain evidence="1">MA461A</strain>
    </source>
</reference>
<evidence type="ECO:0000313" key="1">
    <source>
        <dbReference type="EMBL" id="CAG8757050.1"/>
    </source>
</evidence>
<protein>
    <submittedName>
        <fullName evidence="1">33338_t:CDS:1</fullName>
    </submittedName>
</protein>
<proteinExistence type="predicted"/>
<accession>A0ACA9QP92</accession>
<feature type="non-terminal residue" evidence="1">
    <location>
        <position position="1"/>
    </location>
</feature>
<sequence length="284" mass="32901">ARELIYKENFEKLLEFEQLTNQINYGYAFTDYIEGPITFFPTYKYDNGSDEYDTSEKARIPAWTDRILYRGNKIRQIGYSRAELRVSDHRPVMSSFDIEVIKFDEAAKKKLQGELYIERQKIMSGNSEKSLISDNGEKKTIHLNNNFITNGDGELEKTNYDRKFDNLLDDFKDDIVTTNDNKIKKETGPAVGILINVDENNKKEGYKSPMVVDKNVINRKYRSVSSNPFYELNPNLTRSMSLKPLIPSKPTSKPVIRQNSMGNILRKNIFTENDNDFLAKAPKF</sequence>
<evidence type="ECO:0000313" key="2">
    <source>
        <dbReference type="Proteomes" id="UP000789920"/>
    </source>
</evidence>
<gene>
    <name evidence="1" type="ORF">RPERSI_LOCUS14792</name>
</gene>